<evidence type="ECO:0008006" key="3">
    <source>
        <dbReference type="Google" id="ProtNLM"/>
    </source>
</evidence>
<evidence type="ECO:0000256" key="1">
    <source>
        <dbReference type="SAM" id="Phobius"/>
    </source>
</evidence>
<sequence length="489" mass="55319">MKDRWALYNILLISAFSLLFSWLFGILVIGLAFLPVIFLFIWIFSWSLKKIEASWVVWSIPYLFCSIGFLWFFIGGNPLYFIFEKFWLSLSKWFTPPIALNGKALIFFGIMYVLIYFISKNLKKLSDMSVPLEVASVILGITAQFWNPVIVVGALILFLASLMMGAKYHGSIFSKSIRTFIEVTLLVSLVIFSISLFLTPTSPLGNLFSSSASSKTIQSTNTTVPSKTIVRVPVSAIPKVTSKVPAIPDNGWLYTLVIDTVGIISIIFGAVAIFFMIKYHEKRKGKRDIKKILLVIWFMISALFIFFVVLYGFGLLKPTGKSLTGVEPERLNNVGNNVSVIASMVSAPQKAGSHFSILSDPIFWLVLIALAGFFITFIILELFKYEFTGSREEESKEEERSNFVFEKESYDFKASPKKTVLFYYRLLRSKIGAPSLTPYEFDELLEKLIGNDDASKLTDIFVKLRYAQIDISDSEADFVRETVLKILTL</sequence>
<evidence type="ECO:0000313" key="2">
    <source>
        <dbReference type="EMBL" id="HGE75807.1"/>
    </source>
</evidence>
<name>A0A7V3RFX2_9BACT</name>
<feature type="transmembrane region" description="Helical" evidence="1">
    <location>
        <begin position="362"/>
        <end position="383"/>
    </location>
</feature>
<dbReference type="AlphaFoldDB" id="A0A7V3RFX2"/>
<feature type="transmembrane region" description="Helical" evidence="1">
    <location>
        <begin position="252"/>
        <end position="280"/>
    </location>
</feature>
<feature type="transmembrane region" description="Helical" evidence="1">
    <location>
        <begin position="292"/>
        <end position="313"/>
    </location>
</feature>
<reference evidence="2" key="1">
    <citation type="journal article" date="2020" name="mSystems">
        <title>Genome- and Community-Level Interaction Insights into Carbon Utilization and Element Cycling Functions of Hydrothermarchaeota in Hydrothermal Sediment.</title>
        <authorList>
            <person name="Zhou Z."/>
            <person name="Liu Y."/>
            <person name="Xu W."/>
            <person name="Pan J."/>
            <person name="Luo Z.H."/>
            <person name="Li M."/>
        </authorList>
    </citation>
    <scope>NUCLEOTIDE SEQUENCE [LARGE SCALE GENOMIC DNA]</scope>
    <source>
        <strain evidence="2">SpSt-966</strain>
    </source>
</reference>
<feature type="transmembrane region" description="Helical" evidence="1">
    <location>
        <begin position="55"/>
        <end position="74"/>
    </location>
</feature>
<feature type="transmembrane region" description="Helical" evidence="1">
    <location>
        <begin position="180"/>
        <end position="198"/>
    </location>
</feature>
<accession>A0A7V3RFX2</accession>
<feature type="transmembrane region" description="Helical" evidence="1">
    <location>
        <begin position="20"/>
        <end position="43"/>
    </location>
</feature>
<keyword evidence="1" id="KW-1133">Transmembrane helix</keyword>
<feature type="transmembrane region" description="Helical" evidence="1">
    <location>
        <begin position="94"/>
        <end position="118"/>
    </location>
</feature>
<gene>
    <name evidence="2" type="ORF">ENX73_06770</name>
</gene>
<organism evidence="2">
    <name type="scientific">Mesoaciditoga lauensis</name>
    <dbReference type="NCBI Taxonomy" id="1495039"/>
    <lineage>
        <taxon>Bacteria</taxon>
        <taxon>Thermotogati</taxon>
        <taxon>Thermotogota</taxon>
        <taxon>Thermotogae</taxon>
        <taxon>Mesoaciditogales</taxon>
        <taxon>Mesoaciditogaceae</taxon>
        <taxon>Mesoaciditoga</taxon>
    </lineage>
</organism>
<keyword evidence="1" id="KW-0812">Transmembrane</keyword>
<comment type="caution">
    <text evidence="2">The sequence shown here is derived from an EMBL/GenBank/DDBJ whole genome shotgun (WGS) entry which is preliminary data.</text>
</comment>
<dbReference type="EMBL" id="DTPE01000270">
    <property type="protein sequence ID" value="HGE75807.1"/>
    <property type="molecule type" value="Genomic_DNA"/>
</dbReference>
<protein>
    <recommendedName>
        <fullName evidence="3">DUF4129 domain-containing protein</fullName>
    </recommendedName>
</protein>
<proteinExistence type="predicted"/>
<feature type="transmembrane region" description="Helical" evidence="1">
    <location>
        <begin position="149"/>
        <end position="168"/>
    </location>
</feature>
<feature type="transmembrane region" description="Helical" evidence="1">
    <location>
        <begin position="125"/>
        <end position="143"/>
    </location>
</feature>
<keyword evidence="1" id="KW-0472">Membrane</keyword>